<dbReference type="GO" id="GO:0016740">
    <property type="term" value="F:transferase activity"/>
    <property type="evidence" value="ECO:0007669"/>
    <property type="project" value="UniProtKB-KW"/>
</dbReference>
<feature type="non-terminal residue" evidence="5">
    <location>
        <position position="194"/>
    </location>
</feature>
<evidence type="ECO:0000313" key="5">
    <source>
        <dbReference type="EMBL" id="SVE38030.1"/>
    </source>
</evidence>
<dbReference type="Gene3D" id="3.40.50.150">
    <property type="entry name" value="Vaccinia Virus protein VP39"/>
    <property type="match status" value="1"/>
</dbReference>
<dbReference type="PANTHER" id="PTHR43317:SF3">
    <property type="entry name" value="BLR2883 PROTEIN"/>
    <property type="match status" value="1"/>
</dbReference>
<dbReference type="PANTHER" id="PTHR43317">
    <property type="entry name" value="THERMOSPERMINE SYNTHASE ACAULIS5"/>
    <property type="match status" value="1"/>
</dbReference>
<evidence type="ECO:0000259" key="4">
    <source>
        <dbReference type="PROSITE" id="PS51006"/>
    </source>
</evidence>
<feature type="domain" description="PABS" evidence="4">
    <location>
        <begin position="1"/>
        <end position="194"/>
    </location>
</feature>
<dbReference type="SUPFAM" id="SSF53335">
    <property type="entry name" value="S-adenosyl-L-methionine-dependent methyltransferases"/>
    <property type="match status" value="1"/>
</dbReference>
<organism evidence="5">
    <name type="scientific">marine metagenome</name>
    <dbReference type="NCBI Taxonomy" id="408172"/>
    <lineage>
        <taxon>unclassified sequences</taxon>
        <taxon>metagenomes</taxon>
        <taxon>ecological metagenomes</taxon>
    </lineage>
</organism>
<dbReference type="PROSITE" id="PS51006">
    <property type="entry name" value="PABS_2"/>
    <property type="match status" value="1"/>
</dbReference>
<evidence type="ECO:0000256" key="2">
    <source>
        <dbReference type="ARBA" id="ARBA00022679"/>
    </source>
</evidence>
<keyword evidence="2" id="KW-0808">Transferase</keyword>
<dbReference type="GO" id="GO:0006596">
    <property type="term" value="P:polyamine biosynthetic process"/>
    <property type="evidence" value="ECO:0007669"/>
    <property type="project" value="UniProtKB-KW"/>
</dbReference>
<dbReference type="InterPro" id="IPR030374">
    <property type="entry name" value="PABS"/>
</dbReference>
<evidence type="ECO:0000256" key="1">
    <source>
        <dbReference type="ARBA" id="ARBA00007867"/>
    </source>
</evidence>
<proteinExistence type="inferred from homology"/>
<reference evidence="5" key="1">
    <citation type="submission" date="2018-05" db="EMBL/GenBank/DDBJ databases">
        <authorList>
            <person name="Lanie J.A."/>
            <person name="Ng W.-L."/>
            <person name="Kazmierczak K.M."/>
            <person name="Andrzejewski T.M."/>
            <person name="Davidsen T.M."/>
            <person name="Wayne K.J."/>
            <person name="Tettelin H."/>
            <person name="Glass J.I."/>
            <person name="Rusch D."/>
            <person name="Podicherti R."/>
            <person name="Tsui H.-C.T."/>
            <person name="Winkler M.E."/>
        </authorList>
    </citation>
    <scope>NUCLEOTIDE SEQUENCE</scope>
</reference>
<protein>
    <recommendedName>
        <fullName evidence="4">PABS domain-containing protein</fullName>
    </recommendedName>
</protein>
<gene>
    <name evidence="5" type="ORF">METZ01_LOCUS490884</name>
</gene>
<name>A0A383D141_9ZZZZ</name>
<keyword evidence="3" id="KW-0620">Polyamine biosynthesis</keyword>
<comment type="similarity">
    <text evidence="1">Belongs to the spermidine/spermine synthase family.</text>
</comment>
<dbReference type="InterPro" id="IPR029063">
    <property type="entry name" value="SAM-dependent_MTases_sf"/>
</dbReference>
<dbReference type="EMBL" id="UINC01213315">
    <property type="protein sequence ID" value="SVE38030.1"/>
    <property type="molecule type" value="Genomic_DNA"/>
</dbReference>
<dbReference type="AlphaFoldDB" id="A0A383D141"/>
<sequence length="194" mass="20957">MPQPSEIIDSVDTDEGKLELIRQASGHWIISIDRRPLMSSFLHRSEVALADLACAPLKETASPRVLVAGLGMGYTLRAALDLLPADAEVVTAELNPIVANWCRGPIAELSKNALDDPRVKLEILDVSILISRAAEAGDDGKFDALVLDLYEGPYPPPEGTEDLVYGRKALARARRALRPGGCMAVWSEGPVKSF</sequence>
<accession>A0A383D141</accession>
<evidence type="ECO:0000256" key="3">
    <source>
        <dbReference type="ARBA" id="ARBA00023115"/>
    </source>
</evidence>